<evidence type="ECO:0000259" key="12">
    <source>
        <dbReference type="PROSITE" id="PS51745"/>
    </source>
</evidence>
<evidence type="ECO:0000256" key="10">
    <source>
        <dbReference type="RuleBase" id="RU004549"/>
    </source>
</evidence>
<evidence type="ECO:0000256" key="3">
    <source>
        <dbReference type="ARBA" id="ARBA00006728"/>
    </source>
</evidence>
<keyword evidence="6 10" id="KW-0805">Transcription regulation</keyword>
<comment type="subunit">
    <text evidence="4 10">Homodimers and heterodimers.</text>
</comment>
<evidence type="ECO:0000313" key="14">
    <source>
        <dbReference type="Proteomes" id="UP000729402"/>
    </source>
</evidence>
<sequence>MSVETDRSSTESSAASGLDFEDTVLTLRLPGSSSSSSSDIDRRSPDTESPPSPKARVVGWPPVRAFRKSALAAASKAKFVKVAVDGAPYLRKVDLEAYSGYDQLLAALQDKFFSHFTIRKLGNEEMKLVDAVTGTEYVPTYEDKDGDWMLVGDVPWNSIASHDGSECLWRPANVFVLCANSSEAVDLAPRAA</sequence>
<dbReference type="OrthoDB" id="1287782at2759"/>
<dbReference type="AlphaFoldDB" id="A0A8J5S2H0"/>
<dbReference type="Pfam" id="PF02309">
    <property type="entry name" value="AUX_IAA"/>
    <property type="match status" value="1"/>
</dbReference>
<feature type="domain" description="PB1" evidence="12">
    <location>
        <begin position="77"/>
        <end position="173"/>
    </location>
</feature>
<evidence type="ECO:0000256" key="5">
    <source>
        <dbReference type="ARBA" id="ARBA00022491"/>
    </source>
</evidence>
<gene>
    <name evidence="13" type="ORF">GUJ93_ZPchr0005g15326</name>
</gene>
<proteinExistence type="inferred from homology"/>
<evidence type="ECO:0000256" key="7">
    <source>
        <dbReference type="ARBA" id="ARBA00023163"/>
    </source>
</evidence>
<dbReference type="PANTHER" id="PTHR31734:SF249">
    <property type="entry name" value="AUXIN-RESPONSIVE PROTEIN IAA15"/>
    <property type="match status" value="1"/>
</dbReference>
<reference evidence="13" key="1">
    <citation type="journal article" date="2021" name="bioRxiv">
        <title>Whole Genome Assembly and Annotation of Northern Wild Rice, Zizania palustris L., Supports a Whole Genome Duplication in the Zizania Genus.</title>
        <authorList>
            <person name="Haas M."/>
            <person name="Kono T."/>
            <person name="Macchietto M."/>
            <person name="Millas R."/>
            <person name="McGilp L."/>
            <person name="Shao M."/>
            <person name="Duquette J."/>
            <person name="Hirsch C.N."/>
            <person name="Kimball J."/>
        </authorList>
    </citation>
    <scope>NUCLEOTIDE SEQUENCE</scope>
    <source>
        <tissue evidence="13">Fresh leaf tissue</tissue>
    </source>
</reference>
<keyword evidence="7 10" id="KW-0804">Transcription</keyword>
<evidence type="ECO:0000256" key="1">
    <source>
        <dbReference type="ARBA" id="ARBA00002159"/>
    </source>
</evidence>
<dbReference type="InterPro" id="IPR033389">
    <property type="entry name" value="AUX/IAA_dom"/>
</dbReference>
<comment type="function">
    <text evidence="1 10">Aux/IAA proteins are short-lived transcriptional factors that function as repressors of early auxin response genes at low auxin concentrations.</text>
</comment>
<keyword evidence="9 10" id="KW-0927">Auxin signaling pathway</keyword>
<dbReference type="PROSITE" id="PS51745">
    <property type="entry name" value="PB1"/>
    <property type="match status" value="1"/>
</dbReference>
<organism evidence="13 14">
    <name type="scientific">Zizania palustris</name>
    <name type="common">Northern wild rice</name>
    <dbReference type="NCBI Taxonomy" id="103762"/>
    <lineage>
        <taxon>Eukaryota</taxon>
        <taxon>Viridiplantae</taxon>
        <taxon>Streptophyta</taxon>
        <taxon>Embryophyta</taxon>
        <taxon>Tracheophyta</taxon>
        <taxon>Spermatophyta</taxon>
        <taxon>Magnoliopsida</taxon>
        <taxon>Liliopsida</taxon>
        <taxon>Poales</taxon>
        <taxon>Poaceae</taxon>
        <taxon>BOP clade</taxon>
        <taxon>Oryzoideae</taxon>
        <taxon>Oryzeae</taxon>
        <taxon>Zizaniinae</taxon>
        <taxon>Zizania</taxon>
    </lineage>
</organism>
<name>A0A8J5S2H0_ZIZPA</name>
<dbReference type="InterPro" id="IPR003311">
    <property type="entry name" value="AUX_IAA"/>
</dbReference>
<comment type="caution">
    <text evidence="13">The sequence shown here is derived from an EMBL/GenBank/DDBJ whole genome shotgun (WGS) entry which is preliminary data.</text>
</comment>
<dbReference type="InterPro" id="IPR053793">
    <property type="entry name" value="PB1-like"/>
</dbReference>
<keyword evidence="5 10" id="KW-0678">Repressor</keyword>
<comment type="similarity">
    <text evidence="3 10">Belongs to the Aux/IAA family.</text>
</comment>
<dbReference type="EMBL" id="JAAALK010000284">
    <property type="protein sequence ID" value="KAG8067340.1"/>
    <property type="molecule type" value="Genomic_DNA"/>
</dbReference>
<dbReference type="GO" id="GO:0006355">
    <property type="term" value="P:regulation of DNA-templated transcription"/>
    <property type="evidence" value="ECO:0007669"/>
    <property type="project" value="InterPro"/>
</dbReference>
<dbReference type="GO" id="GO:0005634">
    <property type="term" value="C:nucleus"/>
    <property type="evidence" value="ECO:0007669"/>
    <property type="project" value="UniProtKB-SubCell"/>
</dbReference>
<evidence type="ECO:0000256" key="8">
    <source>
        <dbReference type="ARBA" id="ARBA00023242"/>
    </source>
</evidence>
<evidence type="ECO:0000313" key="13">
    <source>
        <dbReference type="EMBL" id="KAG8067340.1"/>
    </source>
</evidence>
<protein>
    <recommendedName>
        <fullName evidence="10">Auxin-responsive protein</fullName>
    </recommendedName>
</protein>
<accession>A0A8J5S2H0</accession>
<evidence type="ECO:0000256" key="6">
    <source>
        <dbReference type="ARBA" id="ARBA00023015"/>
    </source>
</evidence>
<keyword evidence="14" id="KW-1185">Reference proteome</keyword>
<dbReference type="GO" id="GO:0009734">
    <property type="term" value="P:auxin-activated signaling pathway"/>
    <property type="evidence" value="ECO:0007669"/>
    <property type="project" value="UniProtKB-UniRule"/>
</dbReference>
<evidence type="ECO:0000256" key="11">
    <source>
        <dbReference type="SAM" id="MobiDB-lite"/>
    </source>
</evidence>
<dbReference type="Proteomes" id="UP000729402">
    <property type="component" value="Unassembled WGS sequence"/>
</dbReference>
<keyword evidence="8 10" id="KW-0539">Nucleus</keyword>
<evidence type="ECO:0000256" key="4">
    <source>
        <dbReference type="ARBA" id="ARBA00011726"/>
    </source>
</evidence>
<evidence type="ECO:0000256" key="9">
    <source>
        <dbReference type="ARBA" id="ARBA00023294"/>
    </source>
</evidence>
<dbReference type="PANTHER" id="PTHR31734">
    <property type="entry name" value="AUXIN-RESPONSIVE PROTEIN IAA17"/>
    <property type="match status" value="1"/>
</dbReference>
<evidence type="ECO:0000256" key="2">
    <source>
        <dbReference type="ARBA" id="ARBA00004123"/>
    </source>
</evidence>
<reference evidence="13" key="2">
    <citation type="submission" date="2021-02" db="EMBL/GenBank/DDBJ databases">
        <authorList>
            <person name="Kimball J.A."/>
            <person name="Haas M.W."/>
            <person name="Macchietto M."/>
            <person name="Kono T."/>
            <person name="Duquette J."/>
            <person name="Shao M."/>
        </authorList>
    </citation>
    <scope>NUCLEOTIDE SEQUENCE</scope>
    <source>
        <tissue evidence="13">Fresh leaf tissue</tissue>
    </source>
</reference>
<comment type="subcellular location">
    <subcellularLocation>
        <location evidence="2 10">Nucleus</location>
    </subcellularLocation>
</comment>
<feature type="region of interest" description="Disordered" evidence="11">
    <location>
        <begin position="28"/>
        <end position="58"/>
    </location>
</feature>